<protein>
    <submittedName>
        <fullName evidence="1">Uncharacterized protein</fullName>
    </submittedName>
</protein>
<dbReference type="RefSeq" id="WP_407030666.1">
    <property type="nucleotide sequence ID" value="NZ_JAQGEF010000005.1"/>
</dbReference>
<reference evidence="1 2" key="1">
    <citation type="submission" date="2022-12" db="EMBL/GenBank/DDBJ databases">
        <title>Chitinophagaceae gen. sp. nov., a new member of the family Chitinophagaceae, isolated from soil in a chemical factory.</title>
        <authorList>
            <person name="Ke Z."/>
        </authorList>
    </citation>
    <scope>NUCLEOTIDE SEQUENCE [LARGE SCALE GENOMIC DNA]</scope>
    <source>
        <strain evidence="1 2">LY-5</strain>
    </source>
</reference>
<name>A0ABT4UJG7_9BACT</name>
<accession>A0ABT4UJG7</accession>
<sequence length="166" mass="19605">MTEQSDKFILDKNIWTQDDFEIMGWHDANVYGLTIERSEDNWTADFLLDIDYIFKWVHPIPPAQAFTFWVAPCTLIFRDCFDLHIDFRTYGGCLDLLEIADLYLKSKTEQEKNMFVYEWTIELQQGQITLKSYGLEQIVRQQPKHVNGQVLTLNERDGINFGRKPC</sequence>
<organism evidence="1 2">
    <name type="scientific">Polluticaenibacter yanchengensis</name>
    <dbReference type="NCBI Taxonomy" id="3014562"/>
    <lineage>
        <taxon>Bacteria</taxon>
        <taxon>Pseudomonadati</taxon>
        <taxon>Bacteroidota</taxon>
        <taxon>Chitinophagia</taxon>
        <taxon>Chitinophagales</taxon>
        <taxon>Chitinophagaceae</taxon>
        <taxon>Polluticaenibacter</taxon>
    </lineage>
</organism>
<proteinExistence type="predicted"/>
<evidence type="ECO:0000313" key="1">
    <source>
        <dbReference type="EMBL" id="MDA3614338.1"/>
    </source>
</evidence>
<comment type="caution">
    <text evidence="1">The sequence shown here is derived from an EMBL/GenBank/DDBJ whole genome shotgun (WGS) entry which is preliminary data.</text>
</comment>
<dbReference type="EMBL" id="JAQGEF010000005">
    <property type="protein sequence ID" value="MDA3614338.1"/>
    <property type="molecule type" value="Genomic_DNA"/>
</dbReference>
<evidence type="ECO:0000313" key="2">
    <source>
        <dbReference type="Proteomes" id="UP001210231"/>
    </source>
</evidence>
<keyword evidence="2" id="KW-1185">Reference proteome</keyword>
<gene>
    <name evidence="1" type="ORF">O3P16_05930</name>
</gene>
<dbReference type="Proteomes" id="UP001210231">
    <property type="component" value="Unassembled WGS sequence"/>
</dbReference>